<dbReference type="GO" id="GO:0001518">
    <property type="term" value="C:voltage-gated sodium channel complex"/>
    <property type="evidence" value="ECO:0007669"/>
    <property type="project" value="TreeGrafter"/>
</dbReference>
<dbReference type="InterPro" id="IPR005821">
    <property type="entry name" value="Ion_trans_dom"/>
</dbReference>
<feature type="domain" description="Ion transport" evidence="7">
    <location>
        <begin position="1077"/>
        <end position="1307"/>
    </location>
</feature>
<reference evidence="8 9" key="1">
    <citation type="journal article" date="2018" name="BMC Genomics">
        <title>Genomic comparison of Trypanosoma conorhini and Trypanosoma rangeli to Trypanosoma cruzi strains of high and low virulence.</title>
        <authorList>
            <person name="Bradwell K.R."/>
            <person name="Koparde V.N."/>
            <person name="Matveyev A.V."/>
            <person name="Serrano M.G."/>
            <person name="Alves J.M."/>
            <person name="Parikh H."/>
            <person name="Huang B."/>
            <person name="Lee V."/>
            <person name="Espinosa-Alvarez O."/>
            <person name="Ortiz P.A."/>
            <person name="Costa-Martins A.G."/>
            <person name="Teixeira M.M."/>
            <person name="Buck G.A."/>
        </authorList>
    </citation>
    <scope>NUCLEOTIDE SEQUENCE [LARGE SCALE GENOMIC DNA]</scope>
    <source>
        <strain evidence="8 9">AM80</strain>
    </source>
</reference>
<feature type="compositionally biased region" description="Polar residues" evidence="5">
    <location>
        <begin position="845"/>
        <end position="854"/>
    </location>
</feature>
<dbReference type="Gene3D" id="1.10.238.10">
    <property type="entry name" value="EF-hand"/>
    <property type="match status" value="1"/>
</dbReference>
<gene>
    <name evidence="8" type="ORF">TraAM80_05262</name>
</gene>
<feature type="region of interest" description="Disordered" evidence="5">
    <location>
        <begin position="2609"/>
        <end position="2716"/>
    </location>
</feature>
<dbReference type="InterPro" id="IPR027359">
    <property type="entry name" value="Volt_channel_dom_sf"/>
</dbReference>
<dbReference type="InterPro" id="IPR043203">
    <property type="entry name" value="VGCC_Ca_Na"/>
</dbReference>
<evidence type="ECO:0000313" key="9">
    <source>
        <dbReference type="Proteomes" id="UP000283634"/>
    </source>
</evidence>
<keyword evidence="9" id="KW-1185">Reference proteome</keyword>
<feature type="compositionally biased region" description="Polar residues" evidence="5">
    <location>
        <begin position="22"/>
        <end position="45"/>
    </location>
</feature>
<feature type="compositionally biased region" description="Polar residues" evidence="5">
    <location>
        <begin position="2582"/>
        <end position="2592"/>
    </location>
</feature>
<dbReference type="RefSeq" id="XP_029237965.1">
    <property type="nucleotide sequence ID" value="XM_029382149.1"/>
</dbReference>
<comment type="subcellular location">
    <subcellularLocation>
        <location evidence="1">Membrane</location>
        <topology evidence="1">Multi-pass membrane protein</topology>
    </subcellularLocation>
</comment>
<evidence type="ECO:0000256" key="3">
    <source>
        <dbReference type="ARBA" id="ARBA00022989"/>
    </source>
</evidence>
<feature type="transmembrane region" description="Helical" evidence="6">
    <location>
        <begin position="1868"/>
        <end position="1887"/>
    </location>
</feature>
<feature type="transmembrane region" description="Helical" evidence="6">
    <location>
        <begin position="2230"/>
        <end position="2260"/>
    </location>
</feature>
<feature type="transmembrane region" description="Helical" evidence="6">
    <location>
        <begin position="2141"/>
        <end position="2159"/>
    </location>
</feature>
<feature type="transmembrane region" description="Helical" evidence="6">
    <location>
        <begin position="1276"/>
        <end position="1301"/>
    </location>
</feature>
<feature type="compositionally biased region" description="Polar residues" evidence="5">
    <location>
        <begin position="2649"/>
        <end position="2665"/>
    </location>
</feature>
<dbReference type="OrthoDB" id="271228at2759"/>
<protein>
    <submittedName>
        <fullName evidence="8">Putative calcium channel protein</fullName>
    </submittedName>
</protein>
<feature type="compositionally biased region" description="Polar residues" evidence="5">
    <location>
        <begin position="133"/>
        <end position="145"/>
    </location>
</feature>
<feature type="compositionally biased region" description="Polar residues" evidence="5">
    <location>
        <begin position="173"/>
        <end position="186"/>
    </location>
</feature>
<feature type="transmembrane region" description="Helical" evidence="6">
    <location>
        <begin position="1069"/>
        <end position="1088"/>
    </location>
</feature>
<feature type="domain" description="Ion transport" evidence="7">
    <location>
        <begin position="2106"/>
        <end position="2352"/>
    </location>
</feature>
<feature type="region of interest" description="Disordered" evidence="5">
    <location>
        <begin position="1026"/>
        <end position="1058"/>
    </location>
</feature>
<feature type="transmembrane region" description="Helical" evidence="6">
    <location>
        <begin position="1135"/>
        <end position="1153"/>
    </location>
</feature>
<feature type="compositionally biased region" description="Low complexity" evidence="5">
    <location>
        <begin position="2562"/>
        <end position="2581"/>
    </location>
</feature>
<evidence type="ECO:0000313" key="8">
    <source>
        <dbReference type="EMBL" id="RNF04204.1"/>
    </source>
</evidence>
<feature type="compositionally biased region" description="Polar residues" evidence="5">
    <location>
        <begin position="907"/>
        <end position="927"/>
    </location>
</feature>
<feature type="region of interest" description="Disordered" evidence="5">
    <location>
        <begin position="2539"/>
        <end position="2597"/>
    </location>
</feature>
<dbReference type="PANTHER" id="PTHR10037:SF62">
    <property type="entry name" value="SODIUM CHANNEL PROTEIN 60E"/>
    <property type="match status" value="1"/>
</dbReference>
<feature type="transmembrane region" description="Helical" evidence="6">
    <location>
        <begin position="432"/>
        <end position="451"/>
    </location>
</feature>
<name>A0A3R7KZ14_TRYRA</name>
<feature type="transmembrane region" description="Helical" evidence="6">
    <location>
        <begin position="2032"/>
        <end position="2054"/>
    </location>
</feature>
<feature type="region of interest" description="Disordered" evidence="5">
    <location>
        <begin position="21"/>
        <end position="192"/>
    </location>
</feature>
<dbReference type="Proteomes" id="UP000283634">
    <property type="component" value="Unassembled WGS sequence"/>
</dbReference>
<dbReference type="Pfam" id="PF00520">
    <property type="entry name" value="Ion_trans"/>
    <property type="match status" value="4"/>
</dbReference>
<feature type="transmembrane region" description="Helical" evidence="6">
    <location>
        <begin position="1797"/>
        <end position="1816"/>
    </location>
</feature>
<feature type="transmembrane region" description="Helical" evidence="6">
    <location>
        <begin position="2108"/>
        <end position="2129"/>
    </location>
</feature>
<evidence type="ECO:0000256" key="5">
    <source>
        <dbReference type="SAM" id="MobiDB-lite"/>
    </source>
</evidence>
<feature type="transmembrane region" description="Helical" evidence="6">
    <location>
        <begin position="1828"/>
        <end position="1848"/>
    </location>
</feature>
<feature type="transmembrane region" description="Helical" evidence="6">
    <location>
        <begin position="1931"/>
        <end position="1951"/>
    </location>
</feature>
<dbReference type="OMA" id="GQAWSCG"/>
<feature type="domain" description="Ion transport" evidence="7">
    <location>
        <begin position="358"/>
        <end position="631"/>
    </location>
</feature>
<feature type="transmembrane region" description="Helical" evidence="6">
    <location>
        <begin position="390"/>
        <end position="412"/>
    </location>
</feature>
<evidence type="ECO:0000259" key="7">
    <source>
        <dbReference type="Pfam" id="PF00520"/>
    </source>
</evidence>
<dbReference type="EMBL" id="MKGL01000170">
    <property type="protein sequence ID" value="RNF04204.1"/>
    <property type="molecule type" value="Genomic_DNA"/>
</dbReference>
<feature type="compositionally biased region" description="Low complexity" evidence="5">
    <location>
        <begin position="2707"/>
        <end position="2716"/>
    </location>
</feature>
<comment type="caution">
    <text evidence="8">The sequence shown here is derived from an EMBL/GenBank/DDBJ whole genome shotgun (WGS) entry which is preliminary data.</text>
</comment>
<feature type="region of interest" description="Disordered" evidence="5">
    <location>
        <begin position="845"/>
        <end position="927"/>
    </location>
</feature>
<dbReference type="Gene3D" id="1.20.120.350">
    <property type="entry name" value="Voltage-gated potassium channels. Chain C"/>
    <property type="match status" value="4"/>
</dbReference>
<dbReference type="GeneID" id="40329195"/>
<keyword evidence="3 6" id="KW-1133">Transmembrane helix</keyword>
<dbReference type="PANTHER" id="PTHR10037">
    <property type="entry name" value="VOLTAGE-GATED CATION CHANNEL CALCIUM AND SODIUM"/>
    <property type="match status" value="1"/>
</dbReference>
<evidence type="ECO:0000256" key="2">
    <source>
        <dbReference type="ARBA" id="ARBA00022692"/>
    </source>
</evidence>
<feature type="transmembrane region" description="Helical" evidence="6">
    <location>
        <begin position="601"/>
        <end position="624"/>
    </location>
</feature>
<accession>A0A3R7KZ14</accession>
<feature type="transmembrane region" description="Helical" evidence="6">
    <location>
        <begin position="486"/>
        <end position="508"/>
    </location>
</feature>
<evidence type="ECO:0000256" key="6">
    <source>
        <dbReference type="SAM" id="Phobius"/>
    </source>
</evidence>
<keyword evidence="2 6" id="KW-0812">Transmembrane</keyword>
<dbReference type="VEuPathDB" id="TriTrypDB:TRSC58_06533"/>
<dbReference type="GO" id="GO:0005248">
    <property type="term" value="F:voltage-gated sodium channel activity"/>
    <property type="evidence" value="ECO:0007669"/>
    <property type="project" value="TreeGrafter"/>
</dbReference>
<feature type="compositionally biased region" description="Basic and acidic residues" evidence="5">
    <location>
        <begin position="2621"/>
        <end position="2645"/>
    </location>
</feature>
<evidence type="ECO:0000256" key="4">
    <source>
        <dbReference type="ARBA" id="ARBA00023136"/>
    </source>
</evidence>
<evidence type="ECO:0000256" key="1">
    <source>
        <dbReference type="ARBA" id="ARBA00004141"/>
    </source>
</evidence>
<dbReference type="Gene3D" id="1.10.287.70">
    <property type="match status" value="4"/>
</dbReference>
<feature type="domain" description="Ion transport" evidence="7">
    <location>
        <begin position="1796"/>
        <end position="2050"/>
    </location>
</feature>
<feature type="transmembrane region" description="Helical" evidence="6">
    <location>
        <begin position="2325"/>
        <end position="2346"/>
    </location>
</feature>
<sequence>MSRTPPPYPLGLTLGEYHERTQQLPATAGGHNQTNSNTASRNTIFPQRITGRLRLPPPLPPVKGTAPLSPHKGVGVVPAPSYPPLGHLTPLPQNLGGVEAPVSERQSPPPRKPDKPFAPPSGELPDVNEGGNDHNTAGSIQSSRADVNPLSPPQEEEEQQQQQQQQKQHTLLKGSTDTAGASSTRSRMPMMQSAIQHEARTHSAVSGEETVEVLCPLQTQTRPDERFFVEFNPNKIGDNRDNGVEVDEDVLLFDRLAEYTNDDSFFSSSSFVLNQDPRRMQKDVFRERAVRSVFDTLSLRALTHGRTPQELEDRDRGDANWMYQIHKQAVALHHSSFFVFPPGMKARVVAYNVMHHWLMEFFIVLLILGYSIFTASWARYTVLESDKPDFMVFADVFYTVIYGIEILVRMFASGFVLHPRAYFRSPWHWLDTAVFVLMVMNCTYWRSLWNFTAFRLIRIIKACTYLPFPTRIKLLAKSVLRSTCKLFQVSVILVYALFFFALMGLQLFHGSLHHRCVNTLTGAATSQLCQPAATGQYWFYWGHVCEKGYRCVADAFPNPHYDFRSFDDVGHALLSTFQIMTFQGWTSLLLETNDAVNTLAILYYVFTILFCAWFIPGLYIGVFIEKIEKTNRLFVQKQLQLFDAMLLEQRQRMTKAIKLHDFVERDDSGRVRRGMPEEVSVDLNHQAQSVRPPGSIRNNFDTASAPSSSIELNGSGACGGGCGIKNRTKWTDEQRVQLHLSLTRQRDLVGNGNKKRRVMFKAGEKDIIHANGGAETASPFSVQTTRQMEGGDFALGGRVGMVQHHPLTYTIGAAHGSKLPLAIRLENEQERLQFLRCYQNSEVIDETTPQSSAPSGPRAVGGGAHNTSSTPNKPHMSPLRRGGDHVESMGNGIIATRESAGVIPNRRSVQARSSGNSGSPSPYTSAFCSAAQTSAPGASRPQELLINDPEGGDFRYATTYGQRWGIVRNILHMFTEGYPRILTQYLWEHKRMQRRFGLVPLNYVNKYEEAALRKLRQKSARRGKLLRQNDHLDESGKDDQSEIEGHTVKTPDNDDDVESLSPIRMAKSIVENAPVTAFNWVMLFLVFVNGVFNASRHYGQPSYWDDGLFIAGVCFTSFFMLELIIRIIGLGPGPFLCDFFNVLCLVVTVIGFFELGFGHSNVVTVLTWVRFLRLLRIAPFTSMRRVTRVLLLGSQDIVYALVLFSVYMFMWLLIGMAFFGGRIRQFDTYNGSYNRDVSFDIFSNAAFTVSQAFSYDRDEWLYMSWNGMRARGGYTIMYFIVVVGVAFIFRYLFIAVFAWAWQQEEEREDYCAPFRTRKGGNQNCGGPRLRWFDFTVWRSFKHIHGGFERRDVAPDEVFHLNQDMRRQLRIAEAKERFCREAAARRGFSTDPQQMSSNSISITGNLGSYVMADAHAPPVLVPQFVNVGGQLQRQMSIPSTFEEPQLPSLTAPISKLQAENAQLRFARRYSAASAAAYHQTDSDQLYAANTLPFIPTSPELVLQNGTGYAADMAAGREGTVQPQGGQTPGLHAVRGSSPVPNDRHSSVTGYFTTLGYEAPTGTKYGGVIENRSPPDEPEERGYRGSIPVAGGGIVYEHILLSGPRLRYKHVMLGRRCRVFERCLDCNTHKQMPLRAPPNVQQRTADELHAEHCHMAAVRSSRQLVLNAIIGYARLQKELGGPPTREAVETVLGQAWSCGMLLFDSIEYLSCSDIEVREYRTWDRTLESLQLQQWLISLHVGEEQVGRATLAYILAHQKTQERVATHRSFHRSWRDRSFFVFSSSNPVRRFVTTIVESSWFEWFILAVIFAASICLCFYDPRVSNYTSGKYVALHALDDIFAIIFVVEMLLKWISMGVVLDLHVAYFWHRWNMFDCFITIVSLLAFAPAYSHFRYLKVMRCFRILGPLRYCSFNRELSKLAVTMWNCVPTLANVLLLFLLNYIVWSILAVRLFMGQTHSCTSLSYPNKTSCIAEGERWVGPQRNFDNFYESLLTMFEVSTGSQWLDVIYEGVDGWSMESQPIANRHPSKGLFFIAYYYVSHFVLFSLFVASLIYCYLLTKNAAEGVTNITFEHQLWLRMQRMILRLKPRVALLSLGNAFSRFLHRIVVHPLFELLMACVLFCNLITMSLYWYGNSLRQENVLDSLQYVWVALFTVEILMKLAAHGLRAFSRWSFSFNVFVTCLSYLQIGLNTTAAHQVPFNVNVLRLLHFGRMLNLVDFVLPLRHHLHLLHEALLLSASSLVNVTLILALAVFVFAVLGMHFIGPVVPVPGGHIDGTYNNFLTFPNALMMTFRLATLEDWVAMLRSSMADGNPCPLPDCKTTNWAPVFYVPIVICFALMIVHLYLAVVVDHYVAVARMKASVTRMRDLRRFRDLWSARDPNAKLVLRTKELPELLEALRPPLGLASRSNRVELMRLLREYDIPDHGGKVHYYEVLLPLARRVLAMAFSEDEINDGATLEAVWRHSESFLRTLPTVLVHHTNATAAQHFAASYVQAAYRRDKACRLMHQVRANLWREARAVCDEHGLPYKEYGFGGISLKDEDPQKEAARRGLSIGSPEEKKGEKAAANVTAAAAATAGRSASPAWTSEDSVNNPPQAARLPGLYQPAIDEKEKRFGPDVPNAVRRHETRSDKLRRKEEERNQQHESPERQPSIPTGTRPSAQRMQSGDYQPPLGTDPSEWLQSELNLRMSGTGVMTASSTNIAGAGGGASSQQATAPSL</sequence>
<proteinExistence type="predicted"/>
<feature type="transmembrane region" description="Helical" evidence="6">
    <location>
        <begin position="1108"/>
        <end position="1128"/>
    </location>
</feature>
<organism evidence="8 9">
    <name type="scientific">Trypanosoma rangeli</name>
    <dbReference type="NCBI Taxonomy" id="5698"/>
    <lineage>
        <taxon>Eukaryota</taxon>
        <taxon>Discoba</taxon>
        <taxon>Euglenozoa</taxon>
        <taxon>Kinetoplastea</taxon>
        <taxon>Metakinetoplastina</taxon>
        <taxon>Trypanosomatida</taxon>
        <taxon>Trypanosomatidae</taxon>
        <taxon>Trypanosoma</taxon>
        <taxon>Herpetosoma</taxon>
    </lineage>
</organism>
<feature type="transmembrane region" description="Helical" evidence="6">
    <location>
        <begin position="1197"/>
        <end position="1219"/>
    </location>
</feature>
<keyword evidence="4 6" id="KW-0472">Membrane</keyword>
<feature type="transmembrane region" description="Helical" evidence="6">
    <location>
        <begin position="357"/>
        <end position="378"/>
    </location>
</feature>
<dbReference type="SUPFAM" id="SSF81324">
    <property type="entry name" value="Voltage-gated potassium channels"/>
    <property type="match status" value="4"/>
</dbReference>
<feature type="compositionally biased region" description="Basic and acidic residues" evidence="5">
    <location>
        <begin position="1027"/>
        <end position="1052"/>
    </location>
</feature>